<organism evidence="2 3">
    <name type="scientific">Dendrothele bispora (strain CBS 962.96)</name>
    <dbReference type="NCBI Taxonomy" id="1314807"/>
    <lineage>
        <taxon>Eukaryota</taxon>
        <taxon>Fungi</taxon>
        <taxon>Dikarya</taxon>
        <taxon>Basidiomycota</taxon>
        <taxon>Agaricomycotina</taxon>
        <taxon>Agaricomycetes</taxon>
        <taxon>Agaricomycetidae</taxon>
        <taxon>Agaricales</taxon>
        <taxon>Agaricales incertae sedis</taxon>
        <taxon>Dendrothele</taxon>
    </lineage>
</organism>
<keyword evidence="1" id="KW-1133">Transmembrane helix</keyword>
<keyword evidence="3" id="KW-1185">Reference proteome</keyword>
<protein>
    <submittedName>
        <fullName evidence="2">Uncharacterized protein</fullName>
    </submittedName>
</protein>
<evidence type="ECO:0000313" key="3">
    <source>
        <dbReference type="Proteomes" id="UP000297245"/>
    </source>
</evidence>
<keyword evidence="1" id="KW-0812">Transmembrane</keyword>
<feature type="transmembrane region" description="Helical" evidence="1">
    <location>
        <begin position="12"/>
        <end position="39"/>
    </location>
</feature>
<feature type="transmembrane region" description="Helical" evidence="1">
    <location>
        <begin position="91"/>
        <end position="110"/>
    </location>
</feature>
<dbReference type="Proteomes" id="UP000297245">
    <property type="component" value="Unassembled WGS sequence"/>
</dbReference>
<name>A0A4V4HD01_DENBC</name>
<evidence type="ECO:0000256" key="1">
    <source>
        <dbReference type="SAM" id="Phobius"/>
    </source>
</evidence>
<feature type="transmembrane region" description="Helical" evidence="1">
    <location>
        <begin position="122"/>
        <end position="147"/>
    </location>
</feature>
<dbReference type="OrthoDB" id="2884172at2759"/>
<dbReference type="AlphaFoldDB" id="A0A4V4HD01"/>
<accession>A0A4V4HD01</accession>
<sequence length="273" mass="31112">MLIKEDIQALQQYIIGIAFSSLSYGTYVVLLVSAYLIFLKRGSYWVKSHSFLIYMTTCTALTATALAYLDITYYLIVLRWFSGVPQIIQRLNFYLLQYLLSDGVIIWRAWVLFPQHKHVKFILIICTIGSTAGTFVDCILAAIAIFHNPDDDGGKKLNLTMTLPLLATNMISTLLIGFQMKNYYMFNSVTGTPLKARRILILLVESGTIYCLLWPYIKHYFIQNFQCGDAKYSSILLRSGQIRTFLALNPDLEDLGQEGWFNAGPSDPTEKKY</sequence>
<gene>
    <name evidence="2" type="ORF">K435DRAFT_806035</name>
</gene>
<dbReference type="EMBL" id="ML179557">
    <property type="protein sequence ID" value="THU85265.1"/>
    <property type="molecule type" value="Genomic_DNA"/>
</dbReference>
<feature type="transmembrane region" description="Helical" evidence="1">
    <location>
        <begin position="199"/>
        <end position="217"/>
    </location>
</feature>
<reference evidence="2 3" key="1">
    <citation type="journal article" date="2019" name="Nat. Ecol. Evol.">
        <title>Megaphylogeny resolves global patterns of mushroom evolution.</title>
        <authorList>
            <person name="Varga T."/>
            <person name="Krizsan K."/>
            <person name="Foldi C."/>
            <person name="Dima B."/>
            <person name="Sanchez-Garcia M."/>
            <person name="Sanchez-Ramirez S."/>
            <person name="Szollosi G.J."/>
            <person name="Szarkandi J.G."/>
            <person name="Papp V."/>
            <person name="Albert L."/>
            <person name="Andreopoulos W."/>
            <person name="Angelini C."/>
            <person name="Antonin V."/>
            <person name="Barry K.W."/>
            <person name="Bougher N.L."/>
            <person name="Buchanan P."/>
            <person name="Buyck B."/>
            <person name="Bense V."/>
            <person name="Catcheside P."/>
            <person name="Chovatia M."/>
            <person name="Cooper J."/>
            <person name="Damon W."/>
            <person name="Desjardin D."/>
            <person name="Finy P."/>
            <person name="Geml J."/>
            <person name="Haridas S."/>
            <person name="Hughes K."/>
            <person name="Justo A."/>
            <person name="Karasinski D."/>
            <person name="Kautmanova I."/>
            <person name="Kiss B."/>
            <person name="Kocsube S."/>
            <person name="Kotiranta H."/>
            <person name="LaButti K.M."/>
            <person name="Lechner B.E."/>
            <person name="Liimatainen K."/>
            <person name="Lipzen A."/>
            <person name="Lukacs Z."/>
            <person name="Mihaltcheva S."/>
            <person name="Morgado L.N."/>
            <person name="Niskanen T."/>
            <person name="Noordeloos M.E."/>
            <person name="Ohm R.A."/>
            <person name="Ortiz-Santana B."/>
            <person name="Ovrebo C."/>
            <person name="Racz N."/>
            <person name="Riley R."/>
            <person name="Savchenko A."/>
            <person name="Shiryaev A."/>
            <person name="Soop K."/>
            <person name="Spirin V."/>
            <person name="Szebenyi C."/>
            <person name="Tomsovsky M."/>
            <person name="Tulloss R.E."/>
            <person name="Uehling J."/>
            <person name="Grigoriev I.V."/>
            <person name="Vagvolgyi C."/>
            <person name="Papp T."/>
            <person name="Martin F.M."/>
            <person name="Miettinen O."/>
            <person name="Hibbett D.S."/>
            <person name="Nagy L.G."/>
        </authorList>
    </citation>
    <scope>NUCLEOTIDE SEQUENCE [LARGE SCALE GENOMIC DNA]</scope>
    <source>
        <strain evidence="2 3">CBS 962.96</strain>
    </source>
</reference>
<feature type="transmembrane region" description="Helical" evidence="1">
    <location>
        <begin position="51"/>
        <end position="71"/>
    </location>
</feature>
<proteinExistence type="predicted"/>
<keyword evidence="1" id="KW-0472">Membrane</keyword>
<feature type="transmembrane region" description="Helical" evidence="1">
    <location>
        <begin position="159"/>
        <end position="178"/>
    </location>
</feature>
<evidence type="ECO:0000313" key="2">
    <source>
        <dbReference type="EMBL" id="THU85265.1"/>
    </source>
</evidence>